<evidence type="ECO:0000256" key="1">
    <source>
        <dbReference type="SAM" id="MobiDB-lite"/>
    </source>
</evidence>
<name>A0A0R3QI28_9BILA</name>
<proteinExistence type="predicted"/>
<dbReference type="WBParaSite" id="BTMF_0000605401-mRNA-1">
    <property type="protein sequence ID" value="BTMF_0000605401-mRNA-1"/>
    <property type="gene ID" value="BTMF_0000605401"/>
</dbReference>
<sequence length="79" mass="9490">MKARKEGRKEFLMNCPKQYDFIMALIDRLNFADQPNYNDIYKLLDQIREEHSVLMDEQYDWEEDETTSPQQLNGAQVTE</sequence>
<feature type="region of interest" description="Disordered" evidence="1">
    <location>
        <begin position="58"/>
        <end position="79"/>
    </location>
</feature>
<protein>
    <submittedName>
        <fullName evidence="2 4">Uncharacterized protein</fullName>
    </submittedName>
</protein>
<dbReference type="Gene3D" id="1.10.510.10">
    <property type="entry name" value="Transferase(Phosphotransferase) domain 1"/>
    <property type="match status" value="1"/>
</dbReference>
<accession>A0A0R3QI28</accession>
<dbReference type="AlphaFoldDB" id="A0A0R3QI28"/>
<organism evidence="4">
    <name type="scientific">Brugia timori</name>
    <dbReference type="NCBI Taxonomy" id="42155"/>
    <lineage>
        <taxon>Eukaryota</taxon>
        <taxon>Metazoa</taxon>
        <taxon>Ecdysozoa</taxon>
        <taxon>Nematoda</taxon>
        <taxon>Chromadorea</taxon>
        <taxon>Rhabditida</taxon>
        <taxon>Spirurina</taxon>
        <taxon>Spiruromorpha</taxon>
        <taxon>Filarioidea</taxon>
        <taxon>Onchocercidae</taxon>
        <taxon>Brugia</taxon>
    </lineage>
</organism>
<feature type="compositionally biased region" description="Polar residues" evidence="1">
    <location>
        <begin position="67"/>
        <end position="79"/>
    </location>
</feature>
<reference evidence="4" key="1">
    <citation type="submission" date="2017-02" db="UniProtKB">
        <authorList>
            <consortium name="WormBaseParasite"/>
        </authorList>
    </citation>
    <scope>IDENTIFICATION</scope>
</reference>
<evidence type="ECO:0000313" key="4">
    <source>
        <dbReference type="WBParaSite" id="BTMF_0000605401-mRNA-1"/>
    </source>
</evidence>
<dbReference type="Proteomes" id="UP000280834">
    <property type="component" value="Unassembled WGS sequence"/>
</dbReference>
<evidence type="ECO:0000313" key="2">
    <source>
        <dbReference type="EMBL" id="VDO17950.1"/>
    </source>
</evidence>
<evidence type="ECO:0000313" key="3">
    <source>
        <dbReference type="Proteomes" id="UP000280834"/>
    </source>
</evidence>
<gene>
    <name evidence="2" type="ORF">BTMF_LOCUS5309</name>
</gene>
<dbReference type="EMBL" id="UZAG01005643">
    <property type="protein sequence ID" value="VDO17950.1"/>
    <property type="molecule type" value="Genomic_DNA"/>
</dbReference>
<reference evidence="2 3" key="2">
    <citation type="submission" date="2018-11" db="EMBL/GenBank/DDBJ databases">
        <authorList>
            <consortium name="Pathogen Informatics"/>
        </authorList>
    </citation>
    <scope>NUCLEOTIDE SEQUENCE [LARGE SCALE GENOMIC DNA]</scope>
</reference>
<dbReference type="STRING" id="42155.A0A0R3QI28"/>
<keyword evidence="3" id="KW-1185">Reference proteome</keyword>